<accession>A0A4R7SYM1</accession>
<keyword evidence="4" id="KW-1185">Reference proteome</keyword>
<reference evidence="3 4" key="1">
    <citation type="submission" date="2019-03" db="EMBL/GenBank/DDBJ databases">
        <title>Genomic Encyclopedia of Type Strains, Phase III (KMG-III): the genomes of soil and plant-associated and newly described type strains.</title>
        <authorList>
            <person name="Whitman W."/>
        </authorList>
    </citation>
    <scope>NUCLEOTIDE SEQUENCE [LARGE SCALE GENOMIC DNA]</scope>
    <source>
        <strain evidence="3 4">VKM Ac-2575</strain>
    </source>
</reference>
<keyword evidence="2" id="KW-1133">Transmembrane helix</keyword>
<feature type="transmembrane region" description="Helical" evidence="2">
    <location>
        <begin position="152"/>
        <end position="176"/>
    </location>
</feature>
<evidence type="ECO:0000256" key="1">
    <source>
        <dbReference type="SAM" id="MobiDB-lite"/>
    </source>
</evidence>
<dbReference type="RefSeq" id="WP_133983607.1">
    <property type="nucleotide sequence ID" value="NZ_SOCE01000002.1"/>
</dbReference>
<keyword evidence="2" id="KW-0472">Membrane</keyword>
<feature type="compositionally biased region" description="Pro residues" evidence="1">
    <location>
        <begin position="189"/>
        <end position="203"/>
    </location>
</feature>
<feature type="region of interest" description="Disordered" evidence="1">
    <location>
        <begin position="1"/>
        <end position="25"/>
    </location>
</feature>
<dbReference type="AlphaFoldDB" id="A0A4R7SYM1"/>
<proteinExistence type="predicted"/>
<dbReference type="OrthoDB" id="3826091at2"/>
<dbReference type="Proteomes" id="UP000295151">
    <property type="component" value="Unassembled WGS sequence"/>
</dbReference>
<name>A0A4R7SYM1_9ACTN</name>
<comment type="caution">
    <text evidence="3">The sequence shown here is derived from an EMBL/GenBank/DDBJ whole genome shotgun (WGS) entry which is preliminary data.</text>
</comment>
<dbReference type="EMBL" id="SOCE01000002">
    <property type="protein sequence ID" value="TDU84019.1"/>
    <property type="molecule type" value="Genomic_DNA"/>
</dbReference>
<feature type="region of interest" description="Disordered" evidence="1">
    <location>
        <begin position="182"/>
        <end position="203"/>
    </location>
</feature>
<feature type="compositionally biased region" description="Pro residues" evidence="1">
    <location>
        <begin position="8"/>
        <end position="24"/>
    </location>
</feature>
<gene>
    <name evidence="3" type="ORF">EV138_6488</name>
</gene>
<organism evidence="3 4">
    <name type="scientific">Kribbella voronezhensis</name>
    <dbReference type="NCBI Taxonomy" id="2512212"/>
    <lineage>
        <taxon>Bacteria</taxon>
        <taxon>Bacillati</taxon>
        <taxon>Actinomycetota</taxon>
        <taxon>Actinomycetes</taxon>
        <taxon>Propionibacteriales</taxon>
        <taxon>Kribbellaceae</taxon>
        <taxon>Kribbella</taxon>
    </lineage>
</organism>
<evidence type="ECO:0000313" key="4">
    <source>
        <dbReference type="Proteomes" id="UP000295151"/>
    </source>
</evidence>
<sequence>MSSYSGQPGPPPSQPPQPPQPPQPKRTLTRLAIVSFVLGLAVSSIFIWRLVHNIPAEPTAIADGPVRLERAGLTVFASSPAPTNFCTAKDEHGNNVPLQTPKRSEKWAATTRTYYVVAHSTAKIPPQTVTITCTDATQRTYFVGQRHTMGTYLAPALTAVGTFALFFIIGTALIIADTVKRKRATQQHPYPPRPTSYPPGPTV</sequence>
<protein>
    <submittedName>
        <fullName evidence="3">Uncharacterized protein</fullName>
    </submittedName>
</protein>
<evidence type="ECO:0000256" key="2">
    <source>
        <dbReference type="SAM" id="Phobius"/>
    </source>
</evidence>
<keyword evidence="2" id="KW-0812">Transmembrane</keyword>
<evidence type="ECO:0000313" key="3">
    <source>
        <dbReference type="EMBL" id="TDU84019.1"/>
    </source>
</evidence>
<feature type="transmembrane region" description="Helical" evidence="2">
    <location>
        <begin position="31"/>
        <end position="51"/>
    </location>
</feature>